<comment type="similarity">
    <text evidence="5">Belongs to the IspD/TarI cytidylyltransferase family. TarI subfamily.</text>
</comment>
<keyword evidence="7" id="KW-1185">Reference proteome</keyword>
<dbReference type="CDD" id="cd02516">
    <property type="entry name" value="CDP-ME_synthetase"/>
    <property type="match status" value="1"/>
</dbReference>
<organism evidence="6 7">
    <name type="scientific">Clostridium baratii str. Sullivan</name>
    <dbReference type="NCBI Taxonomy" id="1415775"/>
    <lineage>
        <taxon>Bacteria</taxon>
        <taxon>Bacillati</taxon>
        <taxon>Bacillota</taxon>
        <taxon>Clostridia</taxon>
        <taxon>Eubacteriales</taxon>
        <taxon>Clostridiaceae</taxon>
        <taxon>Clostridium</taxon>
    </lineage>
</organism>
<dbReference type="EC" id="2.7.7.40" evidence="5"/>
<dbReference type="GO" id="GO:0019350">
    <property type="term" value="P:teichoic acid biosynthetic process"/>
    <property type="evidence" value="ECO:0007669"/>
    <property type="project" value="UniProtKB-KW"/>
</dbReference>
<dbReference type="OrthoDB" id="9806837at2"/>
<evidence type="ECO:0000256" key="2">
    <source>
        <dbReference type="ARBA" id="ARBA00022695"/>
    </source>
</evidence>
<dbReference type="RefSeq" id="WP_039312380.1">
    <property type="nucleotide sequence ID" value="NZ_CP006905.1"/>
</dbReference>
<comment type="function">
    <text evidence="5">Catalyzes the transfer of the cytidylyl group of CTP to D-ribitol 5-phosphate.</text>
</comment>
<dbReference type="InterPro" id="IPR034709">
    <property type="entry name" value="TarI"/>
</dbReference>
<dbReference type="HAMAP" id="MF_02068">
    <property type="entry name" value="TarI"/>
    <property type="match status" value="1"/>
</dbReference>
<proteinExistence type="inferred from homology"/>
<keyword evidence="2 5" id="KW-0548">Nucleotidyltransferase</keyword>
<dbReference type="GO" id="GO:0047349">
    <property type="term" value="F:D-ribitol-5-phosphate cytidylyltransferase activity"/>
    <property type="evidence" value="ECO:0007669"/>
    <property type="project" value="UniProtKB-UniRule"/>
</dbReference>
<reference evidence="6 7" key="1">
    <citation type="journal article" date="2015" name="Infect. Genet. Evol.">
        <title>Genomic sequences of six botulinum neurotoxin-producing strains representing three clostridial species illustrate the mobility and diversity of botulinum neurotoxin genes.</title>
        <authorList>
            <person name="Smith T.J."/>
            <person name="Hill K.K."/>
            <person name="Xie G."/>
            <person name="Foley B.T."/>
            <person name="Williamson C.H."/>
            <person name="Foster J.T."/>
            <person name="Johnson S.L."/>
            <person name="Chertkov O."/>
            <person name="Teshima H."/>
            <person name="Gibbons H.S."/>
            <person name="Johnsky L.A."/>
            <person name="Karavis M.A."/>
            <person name="Smith L.A."/>
        </authorList>
    </citation>
    <scope>NUCLEOTIDE SEQUENCE [LARGE SCALE GENOMIC DNA]</scope>
    <source>
        <strain evidence="6 7">Sullivan</strain>
    </source>
</reference>
<accession>A0A0A7FYW3</accession>
<dbReference type="STRING" id="1561.NPD11_1868"/>
<dbReference type="SUPFAM" id="SSF53448">
    <property type="entry name" value="Nucleotide-diphospho-sugar transferases"/>
    <property type="match status" value="1"/>
</dbReference>
<comment type="catalytic activity">
    <reaction evidence="5">
        <text>D-ribitol 5-phosphate + CTP + H(+) = CDP-L-ribitol + diphosphate</text>
        <dbReference type="Rhea" id="RHEA:12456"/>
        <dbReference type="ChEBI" id="CHEBI:15378"/>
        <dbReference type="ChEBI" id="CHEBI:33019"/>
        <dbReference type="ChEBI" id="CHEBI:37563"/>
        <dbReference type="ChEBI" id="CHEBI:57608"/>
        <dbReference type="ChEBI" id="CHEBI:57695"/>
        <dbReference type="EC" id="2.7.7.40"/>
    </reaction>
</comment>
<feature type="binding site" evidence="5">
    <location>
        <begin position="7"/>
        <end position="10"/>
    </location>
    <ligand>
        <name>CTP</name>
        <dbReference type="ChEBI" id="CHEBI:37563"/>
    </ligand>
</feature>
<feature type="site" description="Positions ribitol 5-phosphate for the nucleophilic attack" evidence="5">
    <location>
        <position position="219"/>
    </location>
</feature>
<feature type="site" description="Positions ribitol 5-phosphate for the nucleophilic attack" evidence="5">
    <location>
        <position position="162"/>
    </location>
</feature>
<dbReference type="PROSITE" id="PS01295">
    <property type="entry name" value="ISPD"/>
    <property type="match status" value="1"/>
</dbReference>
<evidence type="ECO:0000256" key="4">
    <source>
        <dbReference type="ARBA" id="ARBA00023316"/>
    </source>
</evidence>
<evidence type="ECO:0000256" key="1">
    <source>
        <dbReference type="ARBA" id="ARBA00022679"/>
    </source>
</evidence>
<protein>
    <recommendedName>
        <fullName evidence="5">Ribitol-5-phosphate cytidylyltransferase</fullName>
        <ecNumber evidence="5">2.7.7.40</ecNumber>
    </recommendedName>
</protein>
<dbReference type="GO" id="GO:0008299">
    <property type="term" value="P:isoprenoid biosynthetic process"/>
    <property type="evidence" value="ECO:0007669"/>
    <property type="project" value="InterPro"/>
</dbReference>
<feature type="site" description="Transition state stabilizer" evidence="5">
    <location>
        <position position="22"/>
    </location>
</feature>
<keyword evidence="1 5" id="KW-0808">Transferase</keyword>
<evidence type="ECO:0000256" key="5">
    <source>
        <dbReference type="HAMAP-Rule" id="MF_02068"/>
    </source>
</evidence>
<dbReference type="InterPro" id="IPR029044">
    <property type="entry name" value="Nucleotide-diphossugar_trans"/>
</dbReference>
<evidence type="ECO:0000256" key="3">
    <source>
        <dbReference type="ARBA" id="ARBA00022944"/>
    </source>
</evidence>
<dbReference type="HOGENOM" id="CLU_061281_2_3_9"/>
<keyword evidence="3" id="KW-0777">Teichoic acid biosynthesis</keyword>
<dbReference type="InterPro" id="IPR034683">
    <property type="entry name" value="IspD/TarI"/>
</dbReference>
<feature type="site" description="Transition state stabilizer" evidence="5">
    <location>
        <position position="14"/>
    </location>
</feature>
<dbReference type="PANTHER" id="PTHR32125:SF8">
    <property type="entry name" value="RIBITOL-5-PHOSPHATE CYTIDYLYLTRANSFERASE"/>
    <property type="match status" value="1"/>
</dbReference>
<dbReference type="Pfam" id="PF01128">
    <property type="entry name" value="IspD"/>
    <property type="match status" value="1"/>
</dbReference>
<name>A0A0A7FYW3_9CLOT</name>
<evidence type="ECO:0000313" key="6">
    <source>
        <dbReference type="EMBL" id="AIY84784.1"/>
    </source>
</evidence>
<evidence type="ECO:0000313" key="7">
    <source>
        <dbReference type="Proteomes" id="UP000030635"/>
    </source>
</evidence>
<dbReference type="NCBIfam" id="NF001183">
    <property type="entry name" value="PRK00155.1-3"/>
    <property type="match status" value="1"/>
</dbReference>
<dbReference type="Proteomes" id="UP000030635">
    <property type="component" value="Chromosome"/>
</dbReference>
<comment type="caution">
    <text evidence="5">Lacks conserved residue(s) required for the propagation of feature annotation.</text>
</comment>
<dbReference type="eggNOG" id="COG1211">
    <property type="taxonomic scope" value="Bacteria"/>
</dbReference>
<feature type="binding site" evidence="5">
    <location>
        <begin position="83"/>
        <end position="89"/>
    </location>
    <ligand>
        <name>CTP</name>
        <dbReference type="ChEBI" id="CHEBI:37563"/>
    </ligand>
</feature>
<gene>
    <name evidence="6" type="ORF">U729_1134</name>
</gene>
<dbReference type="KEGG" id="cbv:U729_1134"/>
<dbReference type="FunFam" id="3.90.550.10:FF:000003">
    <property type="entry name" value="2-C-methyl-D-erythritol 4-phosphate cytidylyltransferase"/>
    <property type="match status" value="1"/>
</dbReference>
<dbReference type="GO" id="GO:0050518">
    <property type="term" value="F:2-C-methyl-D-erythritol 4-phosphate cytidylyltransferase activity"/>
    <property type="evidence" value="ECO:0007669"/>
    <property type="project" value="UniProtKB-ARBA"/>
</dbReference>
<keyword evidence="4" id="KW-0961">Cell wall biogenesis/degradation</keyword>
<dbReference type="InterPro" id="IPR018294">
    <property type="entry name" value="ISPD_synthase_CS"/>
</dbReference>
<sequence>MIYAEILAGGKGTRMGNTEMPKQFLKIGDKPIIIHTVETFLLNTRFDKIIITTPKQWIQHTNDLINKYIPKNLVDNIVICAGGSDRNESIMSGIRYIEEKFGINDNDIIVTHDAVRPFLTHRIINDNIDAALEFGACDTVVPAFDTIVESVDGDIISDIPRRDFMYQGQTPQSFNIKELTALYNSLSNDEKQILTDAAKIFVVKGKNVKLVQGEVFNMKITTPYDLKLANALVRDDINDK</sequence>
<dbReference type="AlphaFoldDB" id="A0A0A7FYW3"/>
<dbReference type="Gene3D" id="3.90.550.10">
    <property type="entry name" value="Spore Coat Polysaccharide Biosynthesis Protein SpsA, Chain A"/>
    <property type="match status" value="1"/>
</dbReference>
<dbReference type="EMBL" id="CP006905">
    <property type="protein sequence ID" value="AIY84784.1"/>
    <property type="molecule type" value="Genomic_DNA"/>
</dbReference>
<dbReference type="InterPro" id="IPR050088">
    <property type="entry name" value="IspD/TarI_cytidylyltransf_bact"/>
</dbReference>
<dbReference type="GO" id="GO:0071555">
    <property type="term" value="P:cell wall organization"/>
    <property type="evidence" value="ECO:0007669"/>
    <property type="project" value="UniProtKB-KW"/>
</dbReference>
<dbReference type="PANTHER" id="PTHR32125">
    <property type="entry name" value="2-C-METHYL-D-ERYTHRITOL 4-PHOSPHATE CYTIDYLYLTRANSFERASE, CHLOROPLASTIC"/>
    <property type="match status" value="1"/>
</dbReference>